<evidence type="ECO:0000256" key="1">
    <source>
        <dbReference type="ARBA" id="ARBA00005995"/>
    </source>
</evidence>
<evidence type="ECO:0000259" key="3">
    <source>
        <dbReference type="Pfam" id="PF01593"/>
    </source>
</evidence>
<protein>
    <recommendedName>
        <fullName evidence="3">Amine oxidase domain-containing protein</fullName>
    </recommendedName>
</protein>
<keyword evidence="5" id="KW-1185">Reference proteome</keyword>
<dbReference type="InterPro" id="IPR050281">
    <property type="entry name" value="Flavin_monoamine_oxidase"/>
</dbReference>
<dbReference type="SUPFAM" id="SSF54373">
    <property type="entry name" value="FAD-linked reductases, C-terminal domain"/>
    <property type="match status" value="1"/>
</dbReference>
<reference evidence="4 5" key="1">
    <citation type="submission" date="2023-08" db="EMBL/GenBank/DDBJ databases">
        <title>Black Yeasts Isolated from many extreme environments.</title>
        <authorList>
            <person name="Coleine C."/>
            <person name="Stajich J.E."/>
            <person name="Selbmann L."/>
        </authorList>
    </citation>
    <scope>NUCLEOTIDE SEQUENCE [LARGE SCALE GENOMIC DNA]</scope>
    <source>
        <strain evidence="4 5">CCFEE 5386</strain>
    </source>
</reference>
<dbReference type="SUPFAM" id="SSF51905">
    <property type="entry name" value="FAD/NAD(P)-binding domain"/>
    <property type="match status" value="1"/>
</dbReference>
<dbReference type="EMBL" id="JAVRRR010000680">
    <property type="protein sequence ID" value="KAK5140937.1"/>
    <property type="molecule type" value="Genomic_DNA"/>
</dbReference>
<dbReference type="PROSITE" id="PS51257">
    <property type="entry name" value="PROKAR_LIPOPROTEIN"/>
    <property type="match status" value="1"/>
</dbReference>
<keyword evidence="2" id="KW-0560">Oxidoreductase</keyword>
<dbReference type="Gene3D" id="3.50.50.60">
    <property type="entry name" value="FAD/NAD(P)-binding domain"/>
    <property type="match status" value="2"/>
</dbReference>
<evidence type="ECO:0000313" key="4">
    <source>
        <dbReference type="EMBL" id="KAK5140937.1"/>
    </source>
</evidence>
<accession>A0ABR0L0G1</accession>
<dbReference type="InterPro" id="IPR036188">
    <property type="entry name" value="FAD/NAD-bd_sf"/>
</dbReference>
<comment type="caution">
    <text evidence="4">The sequence shown here is derived from an EMBL/GenBank/DDBJ whole genome shotgun (WGS) entry which is preliminary data.</text>
</comment>
<dbReference type="Proteomes" id="UP001308179">
    <property type="component" value="Unassembled WGS sequence"/>
</dbReference>
<gene>
    <name evidence="4" type="ORF">LTR32_006384</name>
</gene>
<dbReference type="PANTHER" id="PTHR10742">
    <property type="entry name" value="FLAVIN MONOAMINE OXIDASE"/>
    <property type="match status" value="1"/>
</dbReference>
<sequence>MAAATRTVDYDTIIIGAGMSGLACASRLLQHAHYKQKSRLLVLEARDRIGGRIGSVNVNGNRLDTGANWIHGVGTPEKRNPLMDILPHKKYRELGGRVAFRHPGPEPEQAAVTPEQDVPEDSEWVRVEAQPSAHEHDATPHEAAGDLVIPGEIAGTLTGSLWGLIGFLHELAETTSAAEAKRTTMLQVITRSRALQDTFDSIPEEYHRTVSCTPQFIENMEAAPLAAQSAEHPQGQAGMGLLEFALDDFEGEQVFLQDGYTAIVDEVAKELMSAGIIQTGKEVKQFRWNTDPVEVETTSGTYTANQVICSLPLGVLQHHQRQVPTAKPLFLPLLPSEKRVAIESLGFGTLDKIFLVYRTPWWTEEPYLSIFKKGIATPPPDSNSAPTDGTRPINTALDSFSGFTPELPGVAIHRNGTTTPDLSSLSLINLHALTGYPVLSCFVSCANAARVEHMTDEQAGGMLHRALTSWLGCEPPGPEAVHVTRWAQDEYSRGSYSHMITGLSEVGHRVEFQRPVVGGEGGEVLRFAGEHTSRNHFATVHGALLSGWREADAILEKLDARS</sequence>
<name>A0ABR0L0G1_9PEZI</name>
<comment type="similarity">
    <text evidence="1">Belongs to the flavin monoamine oxidase family.</text>
</comment>
<dbReference type="Gene3D" id="3.90.660.10">
    <property type="match status" value="1"/>
</dbReference>
<dbReference type="PANTHER" id="PTHR10742:SF386">
    <property type="entry name" value="LYSINE-SPECIFIC HISTONE DEMETHYLASE 1A"/>
    <property type="match status" value="1"/>
</dbReference>
<dbReference type="Pfam" id="PF01593">
    <property type="entry name" value="Amino_oxidase"/>
    <property type="match status" value="1"/>
</dbReference>
<organism evidence="4 5">
    <name type="scientific">Rachicladosporium monterosium</name>
    <dbReference type="NCBI Taxonomy" id="1507873"/>
    <lineage>
        <taxon>Eukaryota</taxon>
        <taxon>Fungi</taxon>
        <taxon>Dikarya</taxon>
        <taxon>Ascomycota</taxon>
        <taxon>Pezizomycotina</taxon>
        <taxon>Dothideomycetes</taxon>
        <taxon>Dothideomycetidae</taxon>
        <taxon>Cladosporiales</taxon>
        <taxon>Cladosporiaceae</taxon>
        <taxon>Rachicladosporium</taxon>
    </lineage>
</organism>
<evidence type="ECO:0000256" key="2">
    <source>
        <dbReference type="ARBA" id="ARBA00023002"/>
    </source>
</evidence>
<proteinExistence type="inferred from homology"/>
<dbReference type="Pfam" id="PF13450">
    <property type="entry name" value="NAD_binding_8"/>
    <property type="match status" value="1"/>
</dbReference>
<dbReference type="InterPro" id="IPR002937">
    <property type="entry name" value="Amino_oxidase"/>
</dbReference>
<feature type="domain" description="Amine oxidase" evidence="3">
    <location>
        <begin position="244"/>
        <end position="555"/>
    </location>
</feature>
<evidence type="ECO:0000313" key="5">
    <source>
        <dbReference type="Proteomes" id="UP001308179"/>
    </source>
</evidence>